<organism evidence="1">
    <name type="scientific">Trepomonas sp. PC1</name>
    <dbReference type="NCBI Taxonomy" id="1076344"/>
    <lineage>
        <taxon>Eukaryota</taxon>
        <taxon>Metamonada</taxon>
        <taxon>Diplomonadida</taxon>
        <taxon>Hexamitidae</taxon>
        <taxon>Hexamitinae</taxon>
        <taxon>Trepomonas</taxon>
    </lineage>
</organism>
<dbReference type="EMBL" id="GDID01006470">
    <property type="protein sequence ID" value="JAP90136.1"/>
    <property type="molecule type" value="Transcribed_RNA"/>
</dbReference>
<reference evidence="1" key="1">
    <citation type="submission" date="2015-07" db="EMBL/GenBank/DDBJ databases">
        <title>Adaptation to a free-living lifestyle via gene acquisitions in the diplomonad Trepomonas sp. PC1.</title>
        <authorList>
            <person name="Xu F."/>
            <person name="Jerlstrom-Hultqvist J."/>
            <person name="Kolisko M."/>
            <person name="Simpson A.G.B."/>
            <person name="Roger A.J."/>
            <person name="Svard S.G."/>
            <person name="Andersson J.O."/>
        </authorList>
    </citation>
    <scope>NUCLEOTIDE SEQUENCE</scope>
    <source>
        <strain evidence="1">PC1</strain>
    </source>
</reference>
<dbReference type="AlphaFoldDB" id="A0A146K369"/>
<sequence>LVLIKQKKIGEAKDRIQEFIFCAFNHPDYSPNFCRIMRFAQQWSLEELSNQMNFMLDRYVSLFYIDHYKEINSLMDISFDKKVIEPLIIEAMRQQQLHQKIKHEADQKLRILGLDQAKRRLKAVQDHLVELNQVELKINLFHQQQQVLDKKQIQHMLSNFHSPDQHIEQKLIQIKEYDQSNELIREELRQNLFNHVYVEKFIQLMGESNYFYILFNTFLEESLHLTPKTDFDSQIEMVKRMIKYFSYLDSTKVPSEVQQKYVQIKQIFNSIVSNVYHIMPSLQESPNQIAQLLQTMDKLSIQINSQFNLSVDDFSGLRELIIQKITDQLEDIYIEADQDLVIKIDPNCQKDINVRILSNMKYQIASEYYIKQFLTNDDIQLAQYIYNCDFEPEFLKLKFNLNLSAFSFQNLKRIIELLEVLRLFGQVPSIRKLQQKLQFALIRIIEPFQPVQFDQEAFYTNCRLISQFKEVFLQSERAFQYLFGAEELESFEKESVSAVVSQIQFKKLFQTPTFKEVSGFVKQIPSQLHEIFKNVAKNHFNIKDALVNEICNVLIKDVLEFYAELKIKAENSYFLQMEMTVIGNFVDAQQQKAQHVLQIFSEMYSSKQAFFQFCNLDIDRKLRDDVAKKVYKNYFGPNFSQKEIKDLFKK</sequence>
<gene>
    <name evidence="1" type="ORF">TPC1_30369</name>
</gene>
<accession>A0A146K369</accession>
<feature type="non-terminal residue" evidence="1">
    <location>
        <position position="1"/>
    </location>
</feature>
<proteinExistence type="predicted"/>
<protein>
    <submittedName>
        <fullName evidence="1">Uncharacterized protein</fullName>
    </submittedName>
</protein>
<evidence type="ECO:0000313" key="1">
    <source>
        <dbReference type="EMBL" id="JAP90136.1"/>
    </source>
</evidence>
<name>A0A146K369_9EUKA</name>